<organism evidence="1 2">
    <name type="scientific">Bauhinia variegata</name>
    <name type="common">Purple orchid tree</name>
    <name type="synonym">Phanera variegata</name>
    <dbReference type="NCBI Taxonomy" id="167791"/>
    <lineage>
        <taxon>Eukaryota</taxon>
        <taxon>Viridiplantae</taxon>
        <taxon>Streptophyta</taxon>
        <taxon>Embryophyta</taxon>
        <taxon>Tracheophyta</taxon>
        <taxon>Spermatophyta</taxon>
        <taxon>Magnoliopsida</taxon>
        <taxon>eudicotyledons</taxon>
        <taxon>Gunneridae</taxon>
        <taxon>Pentapetalae</taxon>
        <taxon>rosids</taxon>
        <taxon>fabids</taxon>
        <taxon>Fabales</taxon>
        <taxon>Fabaceae</taxon>
        <taxon>Cercidoideae</taxon>
        <taxon>Cercideae</taxon>
        <taxon>Bauhiniinae</taxon>
        <taxon>Bauhinia</taxon>
    </lineage>
</organism>
<protein>
    <submittedName>
        <fullName evidence="1">Uncharacterized protein</fullName>
    </submittedName>
</protein>
<evidence type="ECO:0000313" key="1">
    <source>
        <dbReference type="EMBL" id="KAI4323632.1"/>
    </source>
</evidence>
<name>A0ACB9MHX0_BAUVA</name>
<sequence length="647" mass="72853">MESEEPQRIVVVHDASRDLSAEGIMYALEQLDLRPGDKLALVAILDRFSTPKSVFFSFCSLARYKIRSDDSSFIAKNKKIVEEELAKKREHYADCPHIRKLSEHCQREQIALHLEVRAGYAPAIAVNAAQDLRATWLIFNRQMKQEHKYFLDKLPCGILRITSNNSIEKIRTVPKLTRTTTAKESLNNIEMIPRGPQEEFSPKRPRSLSSEQLMATGGSNIGRSEASISNHAPTKYCLLNHPEVQKIPIRKQEIVEHDSLFYTSLSHEKDQTEVNNKGRPVDMQQPNSSNNEASLVGEEFTNPMCSVCKIERPKIEAKRDFSYSELYKATQGFSDKNFLSEGGFGSIFKGQLNGMTIAVKHRKNSSLQGEKEFNSEVNVLSKARHENVVTLLGSCSEGNARLLVYEYVCNGSLDQHLSQHSRTPLSWENRIRIAIGTAKGLLYLHENGIVHRDMRPSNILITHDYEPLLGDFGFARTQNHDSIHSTEVVGVVGYLAPEYCEHGKVSAKTDVYAFGVVLLQLITGMSTTDRRLGGTSLVGWAMPILKERNYPDLIDERIITIPDFRRVFWVVRIAERCLIRNPKKRLNMLTVVNALNQMVEGNDCPVIYSYYSSSESVDESEGELESLSTEFPSSGSMSQMSQISGGA</sequence>
<accession>A0ACB9MHX0</accession>
<keyword evidence="2" id="KW-1185">Reference proteome</keyword>
<evidence type="ECO:0000313" key="2">
    <source>
        <dbReference type="Proteomes" id="UP000828941"/>
    </source>
</evidence>
<gene>
    <name evidence="1" type="ORF">L6164_023223</name>
</gene>
<dbReference type="Proteomes" id="UP000828941">
    <property type="component" value="Chromosome 9"/>
</dbReference>
<dbReference type="EMBL" id="CM039434">
    <property type="protein sequence ID" value="KAI4323632.1"/>
    <property type="molecule type" value="Genomic_DNA"/>
</dbReference>
<proteinExistence type="predicted"/>
<reference evidence="1 2" key="1">
    <citation type="journal article" date="2022" name="DNA Res.">
        <title>Chromosomal-level genome assembly of the orchid tree Bauhinia variegata (Leguminosae; Cercidoideae) supports the allotetraploid origin hypothesis of Bauhinia.</title>
        <authorList>
            <person name="Zhong Y."/>
            <person name="Chen Y."/>
            <person name="Zheng D."/>
            <person name="Pang J."/>
            <person name="Liu Y."/>
            <person name="Luo S."/>
            <person name="Meng S."/>
            <person name="Qian L."/>
            <person name="Wei D."/>
            <person name="Dai S."/>
            <person name="Zhou R."/>
        </authorList>
    </citation>
    <scope>NUCLEOTIDE SEQUENCE [LARGE SCALE GENOMIC DNA]</scope>
    <source>
        <strain evidence="1">BV-YZ2020</strain>
    </source>
</reference>
<comment type="caution">
    <text evidence="1">The sequence shown here is derived from an EMBL/GenBank/DDBJ whole genome shotgun (WGS) entry which is preliminary data.</text>
</comment>